<organism evidence="2">
    <name type="scientific">uncultured bacterium</name>
    <name type="common">gcode 4</name>
    <dbReference type="NCBI Taxonomy" id="1234023"/>
    <lineage>
        <taxon>Bacteria</taxon>
        <taxon>environmental samples</taxon>
    </lineage>
</organism>
<evidence type="ECO:0000313" key="2">
    <source>
        <dbReference type="EMBL" id="EKD24698.1"/>
    </source>
</evidence>
<sequence length="84" mass="9261">MAKQIIIGLLVAWMGWAIIYFSVSIADIFGNIAWFDKNLWGTRNGFVISGFAIMVIWFLILFGLIPTSSPTEALPTLTNAPAVQ</sequence>
<keyword evidence="1" id="KW-0812">Transmembrane</keyword>
<gene>
    <name evidence="2" type="ORF">ACD_80C00168G0009</name>
</gene>
<feature type="transmembrane region" description="Helical" evidence="1">
    <location>
        <begin position="46"/>
        <end position="65"/>
    </location>
</feature>
<accession>K1XWC5</accession>
<name>K1XWC5_9BACT</name>
<keyword evidence="1" id="KW-1133">Transmembrane helix</keyword>
<dbReference type="EMBL" id="AMFJ01036175">
    <property type="protein sequence ID" value="EKD24698.1"/>
    <property type="molecule type" value="Genomic_DNA"/>
</dbReference>
<comment type="caution">
    <text evidence="2">The sequence shown here is derived from an EMBL/GenBank/DDBJ whole genome shotgun (WGS) entry which is preliminary data.</text>
</comment>
<protein>
    <submittedName>
        <fullName evidence="2">Uncharacterized protein</fullName>
    </submittedName>
</protein>
<evidence type="ECO:0000256" key="1">
    <source>
        <dbReference type="SAM" id="Phobius"/>
    </source>
</evidence>
<feature type="transmembrane region" description="Helical" evidence="1">
    <location>
        <begin position="6"/>
        <end position="34"/>
    </location>
</feature>
<reference evidence="2" key="1">
    <citation type="journal article" date="2012" name="Science">
        <title>Fermentation, hydrogen, and sulfur metabolism in multiple uncultivated bacterial phyla.</title>
        <authorList>
            <person name="Wrighton K.C."/>
            <person name="Thomas B.C."/>
            <person name="Sharon I."/>
            <person name="Miller C.S."/>
            <person name="Castelle C.J."/>
            <person name="VerBerkmoes N.C."/>
            <person name="Wilkins M.J."/>
            <person name="Hettich R.L."/>
            <person name="Lipton M.S."/>
            <person name="Williams K.H."/>
            <person name="Long P.E."/>
            <person name="Banfield J.F."/>
        </authorList>
    </citation>
    <scope>NUCLEOTIDE SEQUENCE [LARGE SCALE GENOMIC DNA]</scope>
</reference>
<keyword evidence="1" id="KW-0472">Membrane</keyword>
<dbReference type="AlphaFoldDB" id="K1XWC5"/>
<proteinExistence type="predicted"/>